<protein>
    <submittedName>
        <fullName evidence="2">Uncharacterized protein</fullName>
    </submittedName>
</protein>
<keyword evidence="3" id="KW-1185">Reference proteome</keyword>
<feature type="region of interest" description="Disordered" evidence="1">
    <location>
        <begin position="72"/>
        <end position="110"/>
    </location>
</feature>
<feature type="compositionally biased region" description="Basic and acidic residues" evidence="1">
    <location>
        <begin position="88"/>
        <end position="101"/>
    </location>
</feature>
<evidence type="ECO:0000313" key="2">
    <source>
        <dbReference type="EMBL" id="GFN99556.1"/>
    </source>
</evidence>
<evidence type="ECO:0000313" key="3">
    <source>
        <dbReference type="Proteomes" id="UP000735302"/>
    </source>
</evidence>
<dbReference type="AlphaFoldDB" id="A0AAV3ZWT7"/>
<dbReference type="EMBL" id="BLXT01003003">
    <property type="protein sequence ID" value="GFN99556.1"/>
    <property type="molecule type" value="Genomic_DNA"/>
</dbReference>
<name>A0AAV3ZWT7_9GAST</name>
<accession>A0AAV3ZWT7</accession>
<dbReference type="Proteomes" id="UP000735302">
    <property type="component" value="Unassembled WGS sequence"/>
</dbReference>
<reference evidence="2 3" key="1">
    <citation type="journal article" date="2021" name="Elife">
        <title>Chloroplast acquisition without the gene transfer in kleptoplastic sea slugs, Plakobranchus ocellatus.</title>
        <authorList>
            <person name="Maeda T."/>
            <person name="Takahashi S."/>
            <person name="Yoshida T."/>
            <person name="Shimamura S."/>
            <person name="Takaki Y."/>
            <person name="Nagai Y."/>
            <person name="Toyoda A."/>
            <person name="Suzuki Y."/>
            <person name="Arimoto A."/>
            <person name="Ishii H."/>
            <person name="Satoh N."/>
            <person name="Nishiyama T."/>
            <person name="Hasebe M."/>
            <person name="Maruyama T."/>
            <person name="Minagawa J."/>
            <person name="Obokata J."/>
            <person name="Shigenobu S."/>
        </authorList>
    </citation>
    <scope>NUCLEOTIDE SEQUENCE [LARGE SCALE GENOMIC DNA]</scope>
</reference>
<evidence type="ECO:0000256" key="1">
    <source>
        <dbReference type="SAM" id="MobiDB-lite"/>
    </source>
</evidence>
<organism evidence="2 3">
    <name type="scientific">Plakobranchus ocellatus</name>
    <dbReference type="NCBI Taxonomy" id="259542"/>
    <lineage>
        <taxon>Eukaryota</taxon>
        <taxon>Metazoa</taxon>
        <taxon>Spiralia</taxon>
        <taxon>Lophotrochozoa</taxon>
        <taxon>Mollusca</taxon>
        <taxon>Gastropoda</taxon>
        <taxon>Heterobranchia</taxon>
        <taxon>Euthyneura</taxon>
        <taxon>Panpulmonata</taxon>
        <taxon>Sacoglossa</taxon>
        <taxon>Placobranchoidea</taxon>
        <taxon>Plakobranchidae</taxon>
        <taxon>Plakobranchus</taxon>
    </lineage>
</organism>
<sequence>MRDNVAVKKKLAHEQQERKNCSTSRLCGGKLGAAQACRRKKTPVCGDSKNLKSSNRPKYIASGKFPEHRRRLKEQETRPVRNEILSSHMKDAREKARKTPAEKNWPAASI</sequence>
<gene>
    <name evidence="2" type="ORF">PoB_002606200</name>
</gene>
<comment type="caution">
    <text evidence="2">The sequence shown here is derived from an EMBL/GenBank/DDBJ whole genome shotgun (WGS) entry which is preliminary data.</text>
</comment>
<proteinExistence type="predicted"/>